<feature type="repeat" description="RCC1" evidence="1">
    <location>
        <begin position="201"/>
        <end position="254"/>
    </location>
</feature>
<proteinExistence type="predicted"/>
<protein>
    <submittedName>
        <fullName evidence="2">Uncharacterized protein</fullName>
    </submittedName>
</protein>
<dbReference type="VEuPathDB" id="FungiDB:AeMF1_005290"/>
<dbReference type="AlphaFoldDB" id="A0A6G0X9T7"/>
<dbReference type="PANTHER" id="PTHR45982:SF1">
    <property type="entry name" value="REGULATOR OF CHROMOSOME CONDENSATION"/>
    <property type="match status" value="1"/>
</dbReference>
<reference evidence="2 3" key="1">
    <citation type="submission" date="2019-07" db="EMBL/GenBank/DDBJ databases">
        <title>Genomics analysis of Aphanomyces spp. identifies a new class of oomycete effector associated with host adaptation.</title>
        <authorList>
            <person name="Gaulin E."/>
        </authorList>
    </citation>
    <scope>NUCLEOTIDE SEQUENCE [LARGE SCALE GENOMIC DNA]</scope>
    <source>
        <strain evidence="2 3">ATCC 201684</strain>
    </source>
</reference>
<dbReference type="Proteomes" id="UP000481153">
    <property type="component" value="Unassembled WGS sequence"/>
</dbReference>
<evidence type="ECO:0000313" key="2">
    <source>
        <dbReference type="EMBL" id="KAF0736778.1"/>
    </source>
</evidence>
<comment type="caution">
    <text evidence="2">The sequence shown here is derived from an EMBL/GenBank/DDBJ whole genome shotgun (WGS) entry which is preliminary data.</text>
</comment>
<dbReference type="PANTHER" id="PTHR45982">
    <property type="entry name" value="REGULATOR OF CHROMOSOME CONDENSATION"/>
    <property type="match status" value="1"/>
</dbReference>
<dbReference type="PROSITE" id="PS50012">
    <property type="entry name" value="RCC1_3"/>
    <property type="match status" value="1"/>
</dbReference>
<accession>A0A6G0X9T7</accession>
<gene>
    <name evidence="2" type="ORF">Ae201684_006938</name>
</gene>
<keyword evidence="3" id="KW-1185">Reference proteome</keyword>
<dbReference type="Gene3D" id="2.130.10.30">
    <property type="entry name" value="Regulator of chromosome condensation 1/beta-lactamase-inhibitor protein II"/>
    <property type="match status" value="1"/>
</dbReference>
<dbReference type="InterPro" id="IPR009091">
    <property type="entry name" value="RCC1/BLIP-II"/>
</dbReference>
<dbReference type="SUPFAM" id="SSF50985">
    <property type="entry name" value="RCC1/BLIP-II"/>
    <property type="match status" value="1"/>
</dbReference>
<organism evidence="2 3">
    <name type="scientific">Aphanomyces euteiches</name>
    <dbReference type="NCBI Taxonomy" id="100861"/>
    <lineage>
        <taxon>Eukaryota</taxon>
        <taxon>Sar</taxon>
        <taxon>Stramenopiles</taxon>
        <taxon>Oomycota</taxon>
        <taxon>Saprolegniomycetes</taxon>
        <taxon>Saprolegniales</taxon>
        <taxon>Verrucalvaceae</taxon>
        <taxon>Aphanomyces</taxon>
    </lineage>
</organism>
<evidence type="ECO:0000313" key="3">
    <source>
        <dbReference type="Proteomes" id="UP000481153"/>
    </source>
</evidence>
<name>A0A6G0X9T7_9STRA</name>
<sequence>MARAVQEHGIICRTHVGTNGSKFDLPERACSISSGRTFGCALLDNGAAFTWTYARNTKYEFGATITHCGWSHVTVLLADGSIKTCHIEQIAKIADIEPFYLSTDSSDPVVCLAAGDNFTVALSKHVSVFLWREVGSPRASNANVIADLFSTSKDKLSRTFLHASTTYRFLTQTKRQMMVSTESIKMLATGDRSSGVVLKNGHVLTWGNGSSALGLGRNDQVAIRKPQRIESGLRDLFVFEIVFGGWHSAALAFRINN</sequence>
<dbReference type="InterPro" id="IPR051553">
    <property type="entry name" value="Ran_GTPase-activating"/>
</dbReference>
<dbReference type="InterPro" id="IPR000408">
    <property type="entry name" value="Reg_chr_condens"/>
</dbReference>
<dbReference type="Pfam" id="PF00415">
    <property type="entry name" value="RCC1"/>
    <property type="match status" value="1"/>
</dbReference>
<dbReference type="EMBL" id="VJMJ01000087">
    <property type="protein sequence ID" value="KAF0736778.1"/>
    <property type="molecule type" value="Genomic_DNA"/>
</dbReference>
<evidence type="ECO:0000256" key="1">
    <source>
        <dbReference type="PROSITE-ProRule" id="PRU00235"/>
    </source>
</evidence>